<sequence>MPKFFGQFPERIAFSVEKHLEELRALRAAAVEAIATLKAERQAIADGAKAEKRDALSAEETAEFRAKSASIKAELDKVEDLDEQIRELESEIERSGRLDERTQKVAKATASVTSVKEPITYARGNGNSYFRDLMRVKTDRDEDGSARERLMRHAVDAKEQRAVPSAGAMDRTDSTGGYFVPPAWLMDQYIELARSGRTYANLTTQQMLPPGTDSLNIPKVLSGTSTAIQTADNAAIQDSAMTDTTVNVPVRTIAGFQDIAIQSLDQSPLNFDEVIFRDLVADYATKVDLQVISGTGSSGQVTGVRATSGIETITATSGSDNVSLLYAKLADAAQRIHTKRFAPPSVIVMHPRRWAYFLAAVDADKRPLVVPSGPSQNAIATFGGVVAEQVVGQMHGLPVVTDPNLPTTLDTNQDVIHVLRASDLWLYESPLRTRVLDEIGSESLTVRLQVYGYVAFTAARHPKSVVEIKGTALATPGFGD</sequence>
<protein>
    <submittedName>
        <fullName evidence="5">Major capsid protein</fullName>
    </submittedName>
</protein>
<organism evidence="5 6">
    <name type="scientific">Mycobacterium phage Superphikiman</name>
    <dbReference type="NCBI Taxonomy" id="2041551"/>
    <lineage>
        <taxon>Viruses</taxon>
        <taxon>Duplodnaviria</taxon>
        <taxon>Heunggongvirae</taxon>
        <taxon>Uroviricota</taxon>
        <taxon>Caudoviricetes</taxon>
        <taxon>Omegavirus</taxon>
        <taxon>Omegavirus courthouse</taxon>
    </lineage>
</organism>
<feature type="domain" description="Phage capsid-like C-terminal" evidence="4">
    <location>
        <begin position="176"/>
        <end position="418"/>
    </location>
</feature>
<evidence type="ECO:0000313" key="5">
    <source>
        <dbReference type="EMBL" id="ATS92857.1"/>
    </source>
</evidence>
<name>A0A2D2W3T5_9CAUD</name>
<reference evidence="5 6" key="1">
    <citation type="submission" date="2017-09" db="EMBL/GenBank/DDBJ databases">
        <authorList>
            <person name="Pradhan P."/>
            <person name="Aluri L.S."/>
            <person name="Anandarajan D."/>
            <person name="Beiriger J.C."/>
            <person name="Bethamcharla R."/>
            <person name="Betini N."/>
            <person name="Bhatt S.D."/>
            <person name="Chengalvala S."/>
            <person name="Cox N.E."/>
            <person name="Delvadia B.P."/>
            <person name="Desai A.S."/>
            <person name="Devaney A.M."/>
            <person name="Doyle B.K."/>
            <person name="Edgerton A.O."/>
            <person name="Erlich M.C."/>
            <person name="Fitzpatrick K.C."/>
            <person name="Gajjar E.A."/>
            <person name="Ganguly A."/>
            <person name="Gill R.S."/>
            <person name="Goldman M.G."/>
            <person name="Good P.M."/>
            <person name="Gupta N."/>
            <person name="Haddad L.M."/>
            <person name="Han E.J."/>
            <person name="Jain S."/>
            <person name="Jiang A."/>
            <person name="Jurgielewicz A.D."/>
            <person name="Kainth D.K."/>
            <person name="Karam J.M."/>
            <person name="Kodavatiganti M."/>
            <person name="Kriete S.J."/>
            <person name="MacDonald C.E."/>
            <person name="Maret J.P."/>
            <person name="Mathew A.E."/>
            <person name="Nako S."/>
            <person name="Natrajan M."/>
            <person name="Nishu N.M."/>
            <person name="Parikh A."/>
            <person name="Patel N."/>
            <person name="Patel P.D."/>
            <person name="Patel S."/>
            <person name="Patra K."/>
            <person name="Pumpuckdee D."/>
            <person name="Rai K."/>
            <person name="Ramanathan A."/>
            <person name="Sarkar A."/>
            <person name="Schaffer B.L."/>
            <person name="Shah P."/>
            <person name="Tata R.K."/>
            <person name="Tawfik A.H."/>
            <person name="Thuremella B.T."/>
            <person name="Toma J."/>
            <person name="Tran T.L."/>
            <person name="Veera S."/>
            <person name="Vemulapalli V.K."/>
            <person name="Vidas T.V."/>
            <person name="Vieira K.S."/>
            <person name="Vijayakumar G."/>
            <person name="Walor T.A."/>
            <person name="White C.R."/>
            <person name="Wong B.M."/>
            <person name="Zhao Sl."/>
            <person name="McDonald M.T."/>
            <person name="Dalia R."/>
            <person name="Little J.L."/>
            <person name="Gurney S.M.R."/>
            <person name="Bollivar D.W."/>
            <person name="Garlena R.A."/>
            <person name="Russell D.A."/>
            <person name="Pope W.H."/>
            <person name="Jacobs-Sera D."/>
            <person name="Hendrix R.W."/>
            <person name="Hatfull G.F."/>
        </authorList>
    </citation>
    <scope>NUCLEOTIDE SEQUENCE [LARGE SCALE GENOMIC DNA]</scope>
</reference>
<dbReference type="Pfam" id="PF05065">
    <property type="entry name" value="Phage_capsid"/>
    <property type="match status" value="1"/>
</dbReference>
<proteinExistence type="predicted"/>
<evidence type="ECO:0000256" key="2">
    <source>
        <dbReference type="ARBA" id="ARBA00022844"/>
    </source>
</evidence>
<dbReference type="InterPro" id="IPR054612">
    <property type="entry name" value="Phage_capsid-like_C"/>
</dbReference>
<evidence type="ECO:0000256" key="3">
    <source>
        <dbReference type="SAM" id="Coils"/>
    </source>
</evidence>
<comment type="subcellular location">
    <subcellularLocation>
        <location evidence="1">Virion</location>
    </subcellularLocation>
</comment>
<dbReference type="Gene3D" id="3.30.2400.10">
    <property type="entry name" value="Major capsid protein gp5"/>
    <property type="match status" value="1"/>
</dbReference>
<keyword evidence="3" id="KW-0175">Coiled coil</keyword>
<feature type="coiled-coil region" evidence="3">
    <location>
        <begin position="71"/>
        <end position="98"/>
    </location>
</feature>
<keyword evidence="2" id="KW-0946">Virion</keyword>
<accession>A0A2D2W3T5</accession>
<dbReference type="SUPFAM" id="SSF56563">
    <property type="entry name" value="Major capsid protein gp5"/>
    <property type="match status" value="1"/>
</dbReference>
<dbReference type="EMBL" id="MF919534">
    <property type="protein sequence ID" value="ATS92857.1"/>
    <property type="molecule type" value="Genomic_DNA"/>
</dbReference>
<evidence type="ECO:0000259" key="4">
    <source>
        <dbReference type="Pfam" id="PF05065"/>
    </source>
</evidence>
<dbReference type="GO" id="GO:0044423">
    <property type="term" value="C:virion component"/>
    <property type="evidence" value="ECO:0007669"/>
    <property type="project" value="UniProtKB-KW"/>
</dbReference>
<evidence type="ECO:0000256" key="1">
    <source>
        <dbReference type="ARBA" id="ARBA00004328"/>
    </source>
</evidence>
<dbReference type="Proteomes" id="UP000240916">
    <property type="component" value="Segment"/>
</dbReference>
<dbReference type="NCBIfam" id="TIGR01554">
    <property type="entry name" value="major_cap_HK97"/>
    <property type="match status" value="1"/>
</dbReference>
<evidence type="ECO:0000313" key="6">
    <source>
        <dbReference type="Proteomes" id="UP000240916"/>
    </source>
</evidence>
<dbReference type="InterPro" id="IPR024455">
    <property type="entry name" value="Phage_capsid"/>
</dbReference>
<gene>
    <name evidence="5" type="ORF">SEA_SUPERPHIKIMAN_14</name>
</gene>